<keyword evidence="3" id="KW-1185">Reference proteome</keyword>
<comment type="caution">
    <text evidence="2">The sequence shown here is derived from an EMBL/GenBank/DDBJ whole genome shotgun (WGS) entry which is preliminary data.</text>
</comment>
<evidence type="ECO:0000313" key="3">
    <source>
        <dbReference type="Proteomes" id="UP000186705"/>
    </source>
</evidence>
<name>A0A1U7NKF5_9FIRM</name>
<dbReference type="PANTHER" id="PTHR10353:SF296">
    <property type="entry name" value="6-PHOSPHO-BETA-GLUCOSIDASE"/>
    <property type="match status" value="1"/>
</dbReference>
<dbReference type="STRING" id="1862672.BO225_10125"/>
<accession>A0A1U7NKF5</accession>
<dbReference type="GeneID" id="78276292"/>
<comment type="similarity">
    <text evidence="1">Belongs to the glycosyl hydrolase 1 family.</text>
</comment>
<dbReference type="AlphaFoldDB" id="A0A1U7NKF5"/>
<dbReference type="PANTHER" id="PTHR10353">
    <property type="entry name" value="GLYCOSYL HYDROLASE"/>
    <property type="match status" value="1"/>
</dbReference>
<sequence>MNFPKDFYWGGATAANQYEGGWNLDGRGPALTDFTTGGSAQTNRYLTYFDKNGDPKKVRTSIVSSDIPMDVTFAVFEDEHYPNHMGVDFYHRYKEDIALFKEMGMNMFRMSISWSRIYPLGIEEAPNEEGLAFYRNVFEELKRNGIEPLVTISHYDDPAYIATKIGWEDPKTIDLYFKFAKTVMDEYCDLVKYWLTFNEINSMLMLSAFVPNYPEEKTRLSYIQLHNKFVASAKTVKYAHETYPEFVMGCMIAGLVNYPLTCDPKDILAAQEKMQNYFWYCGDVQSRGKYPSCSKKIWAQYGLDPEFFNKDAQLLKEGKVDVFTFSYYNTTCVTTHKDVAKDGAGNLSMGAKNPYIHYSDWGWGVDADGLRYILNEIEDRYSLPIMIVENGLGAYDVLEDEQVHDPYRIEYFKCHIKAMDDAIQDGVNLIGYTPWGIVDLVSASTGEMAKRYGVIYVDLDDEGKGTLKRYKKDSFDYYANVIRTNGKEY</sequence>
<dbReference type="Pfam" id="PF00232">
    <property type="entry name" value="Glyco_hydro_1"/>
    <property type="match status" value="2"/>
</dbReference>
<dbReference type="SUPFAM" id="SSF51445">
    <property type="entry name" value="(Trans)glycosidases"/>
    <property type="match status" value="1"/>
</dbReference>
<organism evidence="2 3">
    <name type="scientific">Dubosiella newyorkensis</name>
    <dbReference type="NCBI Taxonomy" id="1862672"/>
    <lineage>
        <taxon>Bacteria</taxon>
        <taxon>Bacillati</taxon>
        <taxon>Bacillota</taxon>
        <taxon>Erysipelotrichia</taxon>
        <taxon>Erysipelotrichales</taxon>
        <taxon>Erysipelotrichaceae</taxon>
        <taxon>Dubosiella</taxon>
    </lineage>
</organism>
<dbReference type="GO" id="GO:0008422">
    <property type="term" value="F:beta-glucosidase activity"/>
    <property type="evidence" value="ECO:0007669"/>
    <property type="project" value="TreeGrafter"/>
</dbReference>
<dbReference type="Gene3D" id="3.20.20.80">
    <property type="entry name" value="Glycosidases"/>
    <property type="match status" value="1"/>
</dbReference>
<proteinExistence type="inferred from homology"/>
<dbReference type="GO" id="GO:0005829">
    <property type="term" value="C:cytosol"/>
    <property type="evidence" value="ECO:0007669"/>
    <property type="project" value="TreeGrafter"/>
</dbReference>
<dbReference type="InterPro" id="IPR001360">
    <property type="entry name" value="Glyco_hydro_1"/>
</dbReference>
<dbReference type="Proteomes" id="UP000186705">
    <property type="component" value="Unassembled WGS sequence"/>
</dbReference>
<evidence type="ECO:0000256" key="1">
    <source>
        <dbReference type="RuleBase" id="RU003690"/>
    </source>
</evidence>
<dbReference type="EMBL" id="MPKA01000101">
    <property type="protein sequence ID" value="OLU44638.1"/>
    <property type="molecule type" value="Genomic_DNA"/>
</dbReference>
<dbReference type="InterPro" id="IPR017853">
    <property type="entry name" value="GH"/>
</dbReference>
<dbReference type="OrthoDB" id="2339329at2"/>
<dbReference type="InterPro" id="IPR033132">
    <property type="entry name" value="GH_1_N_CS"/>
</dbReference>
<dbReference type="RefSeq" id="WP_076342125.1">
    <property type="nucleotide sequence ID" value="NZ_CAJTMI010000011.1"/>
</dbReference>
<gene>
    <name evidence="2" type="ORF">BO225_10125</name>
</gene>
<dbReference type="GO" id="GO:0016052">
    <property type="term" value="P:carbohydrate catabolic process"/>
    <property type="evidence" value="ECO:0007669"/>
    <property type="project" value="TreeGrafter"/>
</dbReference>
<reference evidence="2 3" key="1">
    <citation type="submission" date="2016-11" db="EMBL/GenBank/DDBJ databases">
        <title>Description of two novel members of the family Erysipelotrichaceae: Ileibacterium lipovorans gen. nov., sp. nov. and Dubosiella newyorkensis, gen. nov., sp. nov.</title>
        <authorList>
            <person name="Cox L.M."/>
            <person name="Sohn J."/>
            <person name="Tyrrell K.L."/>
            <person name="Citron D.M."/>
            <person name="Lawson P.A."/>
            <person name="Patel N.B."/>
            <person name="Iizumi T."/>
            <person name="Perez-Perez G.I."/>
            <person name="Goldstein E.J."/>
            <person name="Blaser M.J."/>
        </authorList>
    </citation>
    <scope>NUCLEOTIDE SEQUENCE [LARGE SCALE GENOMIC DNA]</scope>
    <source>
        <strain evidence="2 3">NYU-BL-A4</strain>
    </source>
</reference>
<dbReference type="PROSITE" id="PS00653">
    <property type="entry name" value="GLYCOSYL_HYDROL_F1_2"/>
    <property type="match status" value="1"/>
</dbReference>
<dbReference type="PRINTS" id="PR00131">
    <property type="entry name" value="GLHYDRLASE1"/>
</dbReference>
<protein>
    <submittedName>
        <fullName evidence="2">6-phospho-beta-glucosidase</fullName>
    </submittedName>
</protein>
<evidence type="ECO:0000313" key="2">
    <source>
        <dbReference type="EMBL" id="OLU44638.1"/>
    </source>
</evidence>